<dbReference type="EMBL" id="CABEEZ010000144">
    <property type="protein sequence ID" value="VTR57503.1"/>
    <property type="molecule type" value="Genomic_DNA"/>
</dbReference>
<protein>
    <submittedName>
        <fullName evidence="1">Uncharacterized protein</fullName>
    </submittedName>
</protein>
<accession>A0A4U9WEE5</accession>
<dbReference type="AlphaFoldDB" id="A0A4U9WEE5"/>
<sequence length="40" mass="5047">MNKQRKLLSKLIEDLKHLYLIIRKRISYIYCLSNHYYYVL</sequence>
<proteinExistence type="predicted"/>
<gene>
    <name evidence="1" type="ORF">NCTC12965_07386</name>
</gene>
<name>A0A4U9WEE5_SERFO</name>
<evidence type="ECO:0000313" key="1">
    <source>
        <dbReference type="EMBL" id="VTR57503.1"/>
    </source>
</evidence>
<organism evidence="1">
    <name type="scientific">Serratia fonticola</name>
    <dbReference type="NCBI Taxonomy" id="47917"/>
    <lineage>
        <taxon>Bacteria</taxon>
        <taxon>Pseudomonadati</taxon>
        <taxon>Pseudomonadota</taxon>
        <taxon>Gammaproteobacteria</taxon>
        <taxon>Enterobacterales</taxon>
        <taxon>Yersiniaceae</taxon>
        <taxon>Serratia</taxon>
    </lineage>
</organism>
<reference evidence="1" key="1">
    <citation type="submission" date="2019-05" db="EMBL/GenBank/DDBJ databases">
        <authorList>
            <consortium name="Pathogen Informatics"/>
        </authorList>
    </citation>
    <scope>NUCLEOTIDE SEQUENCE [LARGE SCALE GENOMIC DNA]</scope>
    <source>
        <strain evidence="1">NCTC12965</strain>
    </source>
</reference>